<protein>
    <submittedName>
        <fullName evidence="3">Uncharacterized protein</fullName>
    </submittedName>
</protein>
<keyword evidence="2" id="KW-0812">Transmembrane</keyword>
<sequence length="255" mass="29050">MNWCLPAIKEYAVFWAVDRVCKYYVDKDYEKRYQIWRSEFEILVLLIVAWSAWFRAIPWIFLCLTLLTWLASVPNEGHKILFEGRVLLLGPVIRKAFYNTLRHYRNLRDGAPGASENASLIERIVFSICLILCRLPNALLQLRTPLAGLCERIRAFWREMVENYRNMELETPHQSFAVTHKSVSFDASPTVFTFSPPQMSSTPNNTTPLHNNHASSPTSPMSNGSSATPAGALPRRTSLRRQVKAASPPGIIKTP</sequence>
<dbReference type="Proteomes" id="UP000594260">
    <property type="component" value="Unplaced"/>
</dbReference>
<reference evidence="3" key="1">
    <citation type="submission" date="2021-01" db="UniProtKB">
        <authorList>
            <consortium name="EnsemblMetazoa"/>
        </authorList>
    </citation>
    <scope>IDENTIFICATION</scope>
</reference>
<keyword evidence="4" id="KW-1185">Reference proteome</keyword>
<keyword evidence="2" id="KW-1133">Transmembrane helix</keyword>
<evidence type="ECO:0000256" key="1">
    <source>
        <dbReference type="SAM" id="MobiDB-lite"/>
    </source>
</evidence>
<evidence type="ECO:0000313" key="4">
    <source>
        <dbReference type="Proteomes" id="UP000594260"/>
    </source>
</evidence>
<evidence type="ECO:0000313" key="3">
    <source>
        <dbReference type="EnsemblMetazoa" id="XP_022648777"/>
    </source>
</evidence>
<accession>A0A7M7M4P0</accession>
<keyword evidence="2" id="KW-0472">Membrane</keyword>
<organism evidence="3 4">
    <name type="scientific">Varroa destructor</name>
    <name type="common">Honeybee mite</name>
    <dbReference type="NCBI Taxonomy" id="109461"/>
    <lineage>
        <taxon>Eukaryota</taxon>
        <taxon>Metazoa</taxon>
        <taxon>Ecdysozoa</taxon>
        <taxon>Arthropoda</taxon>
        <taxon>Chelicerata</taxon>
        <taxon>Arachnida</taxon>
        <taxon>Acari</taxon>
        <taxon>Parasitiformes</taxon>
        <taxon>Mesostigmata</taxon>
        <taxon>Gamasina</taxon>
        <taxon>Dermanyssoidea</taxon>
        <taxon>Varroidae</taxon>
        <taxon>Varroa</taxon>
    </lineage>
</organism>
<name>A0A7M7M4P0_VARDE</name>
<dbReference type="EnsemblMetazoa" id="XM_022793042">
    <property type="protein sequence ID" value="XP_022648777"/>
    <property type="gene ID" value="LOC111245130"/>
</dbReference>
<evidence type="ECO:0000256" key="2">
    <source>
        <dbReference type="SAM" id="Phobius"/>
    </source>
</evidence>
<feature type="compositionally biased region" description="Low complexity" evidence="1">
    <location>
        <begin position="202"/>
        <end position="226"/>
    </location>
</feature>
<dbReference type="KEGG" id="vde:111245130"/>
<feature type="region of interest" description="Disordered" evidence="1">
    <location>
        <begin position="196"/>
        <end position="255"/>
    </location>
</feature>
<dbReference type="InParanoid" id="A0A7M7M4P0"/>
<proteinExistence type="predicted"/>
<dbReference type="GeneID" id="111245130"/>
<dbReference type="RefSeq" id="XP_022648777.1">
    <property type="nucleotide sequence ID" value="XM_022793042.1"/>
</dbReference>
<dbReference type="OrthoDB" id="6501830at2759"/>
<dbReference type="AlphaFoldDB" id="A0A7M7M4P0"/>
<feature type="transmembrane region" description="Helical" evidence="2">
    <location>
        <begin position="42"/>
        <end position="71"/>
    </location>
</feature>